<name>A0A6S4GTU2_9BACT</name>
<dbReference type="KEGG" id="sox:TM7x_01310"/>
<dbReference type="GO" id="GO:0000455">
    <property type="term" value="P:enzyme-directed rRNA pseudouridine synthesis"/>
    <property type="evidence" value="ECO:0007669"/>
    <property type="project" value="UniProtKB-ARBA"/>
</dbReference>
<proteinExistence type="inferred from homology"/>
<dbReference type="EMBL" id="CP007496">
    <property type="protein sequence ID" value="AJA06397.1"/>
    <property type="molecule type" value="Genomic_DNA"/>
</dbReference>
<dbReference type="Pfam" id="PF01479">
    <property type="entry name" value="S4"/>
    <property type="match status" value="1"/>
</dbReference>
<dbReference type="InterPro" id="IPR000748">
    <property type="entry name" value="PsdUridine_synth_RsuA/RluB/E/F"/>
</dbReference>
<dbReference type="Proteomes" id="UP000030902">
    <property type="component" value="Chromosome"/>
</dbReference>
<protein>
    <recommendedName>
        <fullName evidence="4">Pseudouridine synthase</fullName>
        <ecNumber evidence="4">5.4.99.-</ecNumber>
    </recommendedName>
</protein>
<accession>A0A6S4GTU2</accession>
<dbReference type="GO" id="GO:0120159">
    <property type="term" value="F:rRNA pseudouridine synthase activity"/>
    <property type="evidence" value="ECO:0007669"/>
    <property type="project" value="UniProtKB-ARBA"/>
</dbReference>
<dbReference type="RefSeq" id="WP_039327152.1">
    <property type="nucleotide sequence ID" value="NZ_CP007496.1"/>
</dbReference>
<dbReference type="InterPro" id="IPR042092">
    <property type="entry name" value="PsdUridine_s_RsuA/RluB/E/F_cat"/>
</dbReference>
<dbReference type="SUPFAM" id="SSF55120">
    <property type="entry name" value="Pseudouridine synthase"/>
    <property type="match status" value="1"/>
</dbReference>
<feature type="domain" description="RNA-binding S4" evidence="5">
    <location>
        <begin position="11"/>
        <end position="71"/>
    </location>
</feature>
<dbReference type="Pfam" id="PF00849">
    <property type="entry name" value="PseudoU_synth_2"/>
    <property type="match status" value="1"/>
</dbReference>
<dbReference type="Gene3D" id="3.30.70.1560">
    <property type="entry name" value="Alpha-L RNA-binding motif"/>
    <property type="match status" value="1"/>
</dbReference>
<dbReference type="PROSITE" id="PS01149">
    <property type="entry name" value="PSI_RSU"/>
    <property type="match status" value="1"/>
</dbReference>
<keyword evidence="7" id="KW-1185">Reference proteome</keyword>
<evidence type="ECO:0000256" key="4">
    <source>
        <dbReference type="RuleBase" id="RU003887"/>
    </source>
</evidence>
<dbReference type="InterPro" id="IPR018496">
    <property type="entry name" value="PsdUridine_synth_RsuA/RluB_CS"/>
</dbReference>
<evidence type="ECO:0000259" key="5">
    <source>
        <dbReference type="SMART" id="SM00363"/>
    </source>
</evidence>
<evidence type="ECO:0000256" key="3">
    <source>
        <dbReference type="PROSITE-ProRule" id="PRU00182"/>
    </source>
</evidence>
<evidence type="ECO:0000313" key="6">
    <source>
        <dbReference type="EMBL" id="AJA06397.1"/>
    </source>
</evidence>
<comment type="similarity">
    <text evidence="1 4">Belongs to the pseudouridine synthase RsuA family.</text>
</comment>
<evidence type="ECO:0000256" key="2">
    <source>
        <dbReference type="ARBA" id="ARBA00023235"/>
    </source>
</evidence>
<dbReference type="InterPro" id="IPR036986">
    <property type="entry name" value="S4_RNA-bd_sf"/>
</dbReference>
<dbReference type="NCBIfam" id="TIGR00093">
    <property type="entry name" value="pseudouridine synthase"/>
    <property type="match status" value="1"/>
</dbReference>
<dbReference type="PANTHER" id="PTHR47683">
    <property type="entry name" value="PSEUDOURIDINE SYNTHASE FAMILY PROTEIN-RELATED"/>
    <property type="match status" value="1"/>
</dbReference>
<dbReference type="Gene3D" id="3.10.290.10">
    <property type="entry name" value="RNA-binding S4 domain"/>
    <property type="match status" value="1"/>
</dbReference>
<keyword evidence="3" id="KW-0694">RNA-binding</keyword>
<dbReference type="InterPro" id="IPR020103">
    <property type="entry name" value="PsdUridine_synth_cat_dom_sf"/>
</dbReference>
<evidence type="ECO:0000313" key="7">
    <source>
        <dbReference type="Proteomes" id="UP000030902"/>
    </source>
</evidence>
<dbReference type="EC" id="5.4.99.-" evidence="4"/>
<dbReference type="SUPFAM" id="SSF55174">
    <property type="entry name" value="Alpha-L RNA-binding motif"/>
    <property type="match status" value="1"/>
</dbReference>
<dbReference type="CDD" id="cd00165">
    <property type="entry name" value="S4"/>
    <property type="match status" value="1"/>
</dbReference>
<dbReference type="InterPro" id="IPR050343">
    <property type="entry name" value="RsuA_PseudoU_synthase"/>
</dbReference>
<dbReference type="PROSITE" id="PS50889">
    <property type="entry name" value="S4"/>
    <property type="match status" value="1"/>
</dbReference>
<gene>
    <name evidence="6" type="ORF">TM7x_01310</name>
</gene>
<dbReference type="AlphaFoldDB" id="A0A6S4GTU2"/>
<dbReference type="Gene3D" id="3.30.70.580">
    <property type="entry name" value="Pseudouridine synthase I, catalytic domain, N-terminal subdomain"/>
    <property type="match status" value="1"/>
</dbReference>
<evidence type="ECO:0000256" key="1">
    <source>
        <dbReference type="ARBA" id="ARBA00008348"/>
    </source>
</evidence>
<dbReference type="InterPro" id="IPR002942">
    <property type="entry name" value="S4_RNA-bd"/>
</dbReference>
<dbReference type="InterPro" id="IPR020094">
    <property type="entry name" value="TruA/RsuA/RluB/E/F_N"/>
</dbReference>
<dbReference type="InterPro" id="IPR006145">
    <property type="entry name" value="PsdUridine_synth_RsuA/RluA"/>
</dbReference>
<reference evidence="6 7" key="1">
    <citation type="journal article" date="2015" name="Proc. Natl. Acad. Sci. U.S.A.">
        <title>Cultivation of a human-associated TM7 phylotype reveals a reduced genome and epibiotic parasitic lifestyle.</title>
        <authorList>
            <person name="He X."/>
            <person name="McLean J.S."/>
            <person name="Edlund A."/>
            <person name="Yooseph S."/>
            <person name="Hall A.P."/>
            <person name="Liu S.Y."/>
            <person name="Dorrestein P.C."/>
            <person name="Esquenazi E."/>
            <person name="Hunter R.C."/>
            <person name="Cheng G."/>
            <person name="Nelson K.E."/>
            <person name="Lux R."/>
            <person name="Shi W."/>
        </authorList>
    </citation>
    <scope>NUCLEOTIDE SEQUENCE [LARGE SCALE GENOMIC DNA]</scope>
    <source>
        <strain evidence="6 7">TM7x</strain>
    </source>
</reference>
<organism evidence="6 7">
    <name type="scientific">Candidatus Nanosynbacter lyticus</name>
    <dbReference type="NCBI Taxonomy" id="2093824"/>
    <lineage>
        <taxon>Bacteria</taxon>
        <taxon>Candidatus Saccharimonadota</taxon>
        <taxon>Candidatus Saccharimonadia</taxon>
        <taxon>Candidatus Nanosynbacterales</taxon>
        <taxon>Candidatus Nanosynbacteraceae</taxon>
        <taxon>Candidatus Nanosynbacter</taxon>
    </lineage>
</organism>
<dbReference type="PANTHER" id="PTHR47683:SF2">
    <property type="entry name" value="RNA-BINDING S4 DOMAIN-CONTAINING PROTEIN"/>
    <property type="match status" value="1"/>
</dbReference>
<keyword evidence="2 4" id="KW-0413">Isomerase</keyword>
<dbReference type="SMART" id="SM00363">
    <property type="entry name" value="S4"/>
    <property type="match status" value="1"/>
</dbReference>
<dbReference type="GO" id="GO:0003723">
    <property type="term" value="F:RNA binding"/>
    <property type="evidence" value="ECO:0007669"/>
    <property type="project" value="UniProtKB-KW"/>
</dbReference>
<sequence length="234" mass="26896">MTDSHNDQNSWRLNKFVALSLGVSRRKADELIEKGKIIVDGQPARLGQQISSTNQITYNSQTLEIQPKKLIVLHKPTGYLCSRASQGGVPTIYKLLPKHLHHLKPVGRLDKDSSGLILLTNDGDFAHSMTHPSFYKIKRYLVTIDKPLQPLHRQMINDFGVQLPDGPSQLTLERQHDGDDYRWIVQMSEGRNRQIRRTFDVLGYTVKKLHRTDFGKYSLGELRRGEWKEEQISN</sequence>